<dbReference type="KEGG" id="cex:CSE_13050"/>
<dbReference type="Proteomes" id="UP000004793">
    <property type="component" value="Chromosome"/>
</dbReference>
<keyword evidence="1" id="KW-0472">Membrane</keyword>
<evidence type="ECO:0000313" key="3">
    <source>
        <dbReference type="Proteomes" id="UP000004793"/>
    </source>
</evidence>
<dbReference type="AlphaFoldDB" id="A0A7U6GFM1"/>
<dbReference type="RefSeq" id="WP_014453826.1">
    <property type="nucleotide sequence ID" value="NC_017096.1"/>
</dbReference>
<proteinExistence type="predicted"/>
<gene>
    <name evidence="2" type="ordered locus">CSE_13050</name>
</gene>
<dbReference type="OrthoDB" id="9810819at2"/>
<feature type="transmembrane region" description="Helical" evidence="1">
    <location>
        <begin position="94"/>
        <end position="113"/>
    </location>
</feature>
<evidence type="ECO:0000313" key="2">
    <source>
        <dbReference type="EMBL" id="BAL81431.1"/>
    </source>
</evidence>
<feature type="transmembrane region" description="Helical" evidence="1">
    <location>
        <begin position="69"/>
        <end position="88"/>
    </location>
</feature>
<name>A0A7U6GFM1_CALEA</name>
<feature type="transmembrane region" description="Helical" evidence="1">
    <location>
        <begin position="161"/>
        <end position="183"/>
    </location>
</feature>
<keyword evidence="3" id="KW-1185">Reference proteome</keyword>
<evidence type="ECO:0000256" key="1">
    <source>
        <dbReference type="SAM" id="Phobius"/>
    </source>
</evidence>
<reference evidence="2 3" key="1">
    <citation type="submission" date="2011-01" db="EMBL/GenBank/DDBJ databases">
        <title>Whole genome sequence of Caldisericum exile AZM16c01.</title>
        <authorList>
            <person name="Narita-Yamada S."/>
            <person name="Kawakoshi A."/>
            <person name="Nakamura S."/>
            <person name="Sasagawa M."/>
            <person name="Fukada J."/>
            <person name="Sekine M."/>
            <person name="Kato Y."/>
            <person name="Fukai R."/>
            <person name="Sasaki K."/>
            <person name="Hanamaki A."/>
            <person name="Narita H."/>
            <person name="Konno Y."/>
            <person name="Mori K."/>
            <person name="Yamazaki S."/>
            <person name="Suzuki K."/>
            <person name="Fujita N."/>
        </authorList>
    </citation>
    <scope>NUCLEOTIDE SEQUENCE [LARGE SCALE GENOMIC DNA]</scope>
    <source>
        <strain evidence="3">DSM 21853 / NBRC 104410 / AZM16c01</strain>
    </source>
</reference>
<accession>A0A7U6GFM1</accession>
<feature type="transmembrane region" description="Helical" evidence="1">
    <location>
        <begin position="35"/>
        <end position="57"/>
    </location>
</feature>
<keyword evidence="1" id="KW-1133">Transmembrane helix</keyword>
<protein>
    <submittedName>
        <fullName evidence="2">Hypothetical membrane protein</fullName>
    </submittedName>
</protein>
<dbReference type="EMBL" id="AP012051">
    <property type="protein sequence ID" value="BAL81431.1"/>
    <property type="molecule type" value="Genomic_DNA"/>
</dbReference>
<sequence>MDNNKLKRILTFLISEQPIALFTITLIRLSNLISILEYFILLLFFSVIPSFSFFTFIKYPWDFKKERHVSFIINTVSFFLGLIVILLIKATRTAIFIALAYNITGIVLSAINLKGYKASGHASSIAGPSTTLTLIFGPKGGLLYLFLLPAAYLKITLKDHTLMQFITGVFIAVISTLFAYYIVGGIG</sequence>
<organism evidence="2 3">
    <name type="scientific">Caldisericum exile (strain DSM 21853 / NBRC 104410 / AZM16c01)</name>
    <dbReference type="NCBI Taxonomy" id="511051"/>
    <lineage>
        <taxon>Bacteria</taxon>
        <taxon>Pseudomonadati</taxon>
        <taxon>Caldisericota/Cryosericota group</taxon>
        <taxon>Caldisericota</taxon>
        <taxon>Caldisericia</taxon>
        <taxon>Caldisericales</taxon>
        <taxon>Caldisericaceae</taxon>
        <taxon>Caldisericum</taxon>
    </lineage>
</organism>
<keyword evidence="1" id="KW-0812">Transmembrane</keyword>
<feature type="transmembrane region" description="Helical" evidence="1">
    <location>
        <begin position="134"/>
        <end position="155"/>
    </location>
</feature>